<dbReference type="InterPro" id="IPR000182">
    <property type="entry name" value="GNAT_dom"/>
</dbReference>
<evidence type="ECO:0000259" key="3">
    <source>
        <dbReference type="PROSITE" id="PS51186"/>
    </source>
</evidence>
<dbReference type="EMBL" id="JBHSPX010000004">
    <property type="protein sequence ID" value="MFC6063646.1"/>
    <property type="molecule type" value="Genomic_DNA"/>
</dbReference>
<proteinExistence type="predicted"/>
<reference evidence="5" key="1">
    <citation type="journal article" date="2019" name="Int. J. Syst. Evol. Microbiol.">
        <title>The Global Catalogue of Microorganisms (GCM) 10K type strain sequencing project: providing services to taxonomists for standard genome sequencing and annotation.</title>
        <authorList>
            <consortium name="The Broad Institute Genomics Platform"/>
            <consortium name="The Broad Institute Genome Sequencing Center for Infectious Disease"/>
            <person name="Wu L."/>
            <person name="Ma J."/>
        </authorList>
    </citation>
    <scope>NUCLEOTIDE SEQUENCE [LARGE SCALE GENOMIC DNA]</scope>
    <source>
        <strain evidence="5">CGMCC 1.15180</strain>
    </source>
</reference>
<keyword evidence="1 4" id="KW-0808">Transferase</keyword>
<keyword evidence="2 4" id="KW-0012">Acyltransferase</keyword>
<evidence type="ECO:0000313" key="5">
    <source>
        <dbReference type="Proteomes" id="UP001596139"/>
    </source>
</evidence>
<evidence type="ECO:0000313" key="4">
    <source>
        <dbReference type="EMBL" id="MFC6063646.1"/>
    </source>
</evidence>
<comment type="caution">
    <text evidence="4">The sequence shown here is derived from an EMBL/GenBank/DDBJ whole genome shotgun (WGS) entry which is preliminary data.</text>
</comment>
<sequence>MDPIYEKGQGAAVALAEAATVRPARSGDLDAILAIRNDAIENSTALWTDTLQTPAEGAAWLAAFLDKGAAFVAEHAGEIVGFGVYAPWRTLEGFRHSAENSVYVRTDRHGLGVGSALLDVLITSARAAGYHVMIADIESGNAASIRLHERFGFQDVGTVREVGIKFGRWLDLTIMRLAL</sequence>
<dbReference type="Gene3D" id="3.40.630.30">
    <property type="match status" value="1"/>
</dbReference>
<dbReference type="InterPro" id="IPR016181">
    <property type="entry name" value="Acyl_CoA_acyltransferase"/>
</dbReference>
<dbReference type="Pfam" id="PF00583">
    <property type="entry name" value="Acetyltransf_1"/>
    <property type="match status" value="1"/>
</dbReference>
<dbReference type="SUPFAM" id="SSF55729">
    <property type="entry name" value="Acyl-CoA N-acyltransferases (Nat)"/>
    <property type="match status" value="1"/>
</dbReference>
<gene>
    <name evidence="4" type="ORF">ACFP4F_13895</name>
</gene>
<dbReference type="RefSeq" id="WP_031058066.1">
    <property type="nucleotide sequence ID" value="NZ_JBHSPX010000004.1"/>
</dbReference>
<feature type="domain" description="N-acetyltransferase" evidence="3">
    <location>
        <begin position="19"/>
        <end position="179"/>
    </location>
</feature>
<dbReference type="EC" id="2.3.-.-" evidence="4"/>
<dbReference type="Proteomes" id="UP001596139">
    <property type="component" value="Unassembled WGS sequence"/>
</dbReference>
<name>A0ABW1MIM8_9ACTN</name>
<dbReference type="PROSITE" id="PS51186">
    <property type="entry name" value="GNAT"/>
    <property type="match status" value="1"/>
</dbReference>
<dbReference type="PANTHER" id="PTHR43072">
    <property type="entry name" value="N-ACETYLTRANSFERASE"/>
    <property type="match status" value="1"/>
</dbReference>
<dbReference type="CDD" id="cd04301">
    <property type="entry name" value="NAT_SF"/>
    <property type="match status" value="1"/>
</dbReference>
<keyword evidence="5" id="KW-1185">Reference proteome</keyword>
<organism evidence="4 5">
    <name type="scientific">Streptomyces ochraceiscleroticus</name>
    <dbReference type="NCBI Taxonomy" id="47761"/>
    <lineage>
        <taxon>Bacteria</taxon>
        <taxon>Bacillati</taxon>
        <taxon>Actinomycetota</taxon>
        <taxon>Actinomycetes</taxon>
        <taxon>Kitasatosporales</taxon>
        <taxon>Streptomycetaceae</taxon>
        <taxon>Streptomyces</taxon>
    </lineage>
</organism>
<evidence type="ECO:0000256" key="1">
    <source>
        <dbReference type="ARBA" id="ARBA00022679"/>
    </source>
</evidence>
<evidence type="ECO:0000256" key="2">
    <source>
        <dbReference type="ARBA" id="ARBA00023315"/>
    </source>
</evidence>
<protein>
    <submittedName>
        <fullName evidence="4">GNAT family N-acetyltransferase</fullName>
        <ecNumber evidence="4">2.3.-.-</ecNumber>
    </submittedName>
</protein>
<dbReference type="PANTHER" id="PTHR43072:SF23">
    <property type="entry name" value="UPF0039 PROTEIN C11D3.02C"/>
    <property type="match status" value="1"/>
</dbReference>
<accession>A0ABW1MIM8</accession>
<dbReference type="GO" id="GO:0016746">
    <property type="term" value="F:acyltransferase activity"/>
    <property type="evidence" value="ECO:0007669"/>
    <property type="project" value="UniProtKB-KW"/>
</dbReference>